<keyword evidence="5 6" id="KW-0206">Cytoskeleton</keyword>
<dbReference type="PANTHER" id="PTHR11604">
    <property type="entry name" value="PROFILIN"/>
    <property type="match status" value="1"/>
</dbReference>
<dbReference type="GO" id="GO:0043332">
    <property type="term" value="C:mating projection tip"/>
    <property type="evidence" value="ECO:0007669"/>
    <property type="project" value="EnsemblFungi"/>
</dbReference>
<evidence type="ECO:0000256" key="4">
    <source>
        <dbReference type="ARBA" id="ARBA00023203"/>
    </source>
</evidence>
<reference evidence="9" key="3">
    <citation type="submission" date="2018-07" db="EMBL/GenBank/DDBJ databases">
        <authorList>
            <person name="Quirk P.G."/>
            <person name="Krulwich T.A."/>
        </authorList>
    </citation>
    <scope>NUCLEOTIDE SEQUENCE</scope>
    <source>
        <strain evidence="9">96224</strain>
    </source>
</reference>
<dbReference type="GO" id="GO:0044396">
    <property type="term" value="P:actin cortical patch organization"/>
    <property type="evidence" value="ECO:0007669"/>
    <property type="project" value="EnsemblFungi"/>
</dbReference>
<dbReference type="InterPro" id="IPR005455">
    <property type="entry name" value="PFN_euk"/>
</dbReference>
<dbReference type="GO" id="GO:0000755">
    <property type="term" value="P:cytogamy"/>
    <property type="evidence" value="ECO:0007669"/>
    <property type="project" value="EnsemblFungi"/>
</dbReference>
<dbReference type="AlphaFoldDB" id="A0A061HCC4"/>
<dbReference type="InterPro" id="IPR027310">
    <property type="entry name" value="Profilin_CS"/>
</dbReference>
<dbReference type="SMART" id="SM00392">
    <property type="entry name" value="PROF"/>
    <property type="match status" value="1"/>
</dbReference>
<dbReference type="GO" id="GO:0005856">
    <property type="term" value="C:cytoskeleton"/>
    <property type="evidence" value="ECO:0007669"/>
    <property type="project" value="UniProtKB-SubCell"/>
</dbReference>
<dbReference type="GO" id="GO:0051285">
    <property type="term" value="C:cell cortex of cell tip"/>
    <property type="evidence" value="ECO:0007669"/>
    <property type="project" value="EnsemblFungi"/>
</dbReference>
<dbReference type="PRINTS" id="PR01640">
    <property type="entry name" value="PROFILINPLNT"/>
</dbReference>
<name>A0A061HCC4_BLUGR</name>
<evidence type="ECO:0000313" key="10">
    <source>
        <dbReference type="Proteomes" id="UP000053110"/>
    </source>
</evidence>
<organism evidence="9">
    <name type="scientific">Blumeria graminis f. sp. tritici 96224</name>
    <dbReference type="NCBI Taxonomy" id="1268274"/>
    <lineage>
        <taxon>Eukaryota</taxon>
        <taxon>Fungi</taxon>
        <taxon>Dikarya</taxon>
        <taxon>Ascomycota</taxon>
        <taxon>Pezizomycotina</taxon>
        <taxon>Leotiomycetes</taxon>
        <taxon>Erysiphales</taxon>
        <taxon>Erysiphaceae</taxon>
        <taxon>Blumeria</taxon>
    </lineage>
</organism>
<dbReference type="EMBL" id="KE375216">
    <property type="protein sequence ID" value="EPQ61730.1"/>
    <property type="molecule type" value="Genomic_DNA"/>
</dbReference>
<dbReference type="Gene3D" id="3.30.450.30">
    <property type="entry name" value="Dynein light chain 2a, cytoplasmic"/>
    <property type="match status" value="1"/>
</dbReference>
<dbReference type="GO" id="GO:0003785">
    <property type="term" value="F:actin monomer binding"/>
    <property type="evidence" value="ECO:0007669"/>
    <property type="project" value="EnsemblFungi"/>
</dbReference>
<dbReference type="GO" id="GO:0031097">
    <property type="term" value="C:medial cortex"/>
    <property type="evidence" value="ECO:0007669"/>
    <property type="project" value="EnsemblFungi"/>
</dbReference>
<protein>
    <recommendedName>
        <fullName evidence="7">Profilin</fullName>
    </recommendedName>
</protein>
<dbReference type="Proteomes" id="UP000053110">
    <property type="component" value="Unassembled WGS sequence"/>
</dbReference>
<evidence type="ECO:0000256" key="3">
    <source>
        <dbReference type="ARBA" id="ARBA00022490"/>
    </source>
</evidence>
<keyword evidence="4 7" id="KW-0009">Actin-binding</keyword>
<gene>
    <name evidence="8" type="ORF">BGT96224_1329</name>
    <name evidence="9" type="ORF">BGT96224V2_LOCUS6830</name>
</gene>
<dbReference type="GO" id="GO:0005085">
    <property type="term" value="F:guanyl-nucleotide exchange factor activity"/>
    <property type="evidence" value="ECO:0007669"/>
    <property type="project" value="EnsemblFungi"/>
</dbReference>
<proteinExistence type="inferred from homology"/>
<dbReference type="InterPro" id="IPR048278">
    <property type="entry name" value="PFN"/>
</dbReference>
<feature type="non-terminal residue" evidence="9">
    <location>
        <position position="129"/>
    </location>
</feature>
<comment type="function">
    <text evidence="6">Binds to actin and affects the structure of the cytoskeleton. At high concentrations, profilin prevents the polymerization of actin, whereas it enhances it at low concentrations.</text>
</comment>
<evidence type="ECO:0000256" key="1">
    <source>
        <dbReference type="ARBA" id="ARBA00004245"/>
    </source>
</evidence>
<dbReference type="PROSITE" id="PS00414">
    <property type="entry name" value="PROFILIN"/>
    <property type="match status" value="1"/>
</dbReference>
<dbReference type="EMBL" id="UIGY01000246">
    <property type="protein sequence ID" value="SUZ13693.1"/>
    <property type="molecule type" value="Genomic_DNA"/>
</dbReference>
<comment type="similarity">
    <text evidence="2 7">Belongs to the profilin family.</text>
</comment>
<evidence type="ECO:0000256" key="2">
    <source>
        <dbReference type="ARBA" id="ARBA00010058"/>
    </source>
</evidence>
<evidence type="ECO:0000313" key="8">
    <source>
        <dbReference type="EMBL" id="EPQ61730.1"/>
    </source>
</evidence>
<evidence type="ECO:0000256" key="7">
    <source>
        <dbReference type="RuleBase" id="RU003909"/>
    </source>
</evidence>
<comment type="subunit">
    <text evidence="6">Occurs in many kinds of cells as a complex with monomeric actin in a 1:1 ratio.</text>
</comment>
<evidence type="ECO:0000256" key="5">
    <source>
        <dbReference type="ARBA" id="ARBA00023212"/>
    </source>
</evidence>
<dbReference type="HOGENOM" id="CLU_120772_1_1_1"/>
<comment type="subcellular location">
    <subcellularLocation>
        <location evidence="1">Cytoplasm</location>
        <location evidence="1">Cytoskeleton</location>
    </subcellularLocation>
</comment>
<keyword evidence="3" id="KW-0963">Cytoplasm</keyword>
<sequence length="129" mass="13793">MSWQAYVDDSMIGSGHADKGAIFGFDDLGMWASSTGFNITPEEIKVIHDALNSANLEKLQSEGIFIAGVKYVFSNKGVRSLYARKGTEGVVIVNTAKTILIAHHNDTMIAGNCSTVIEGLADYLGSSGY</sequence>
<dbReference type="PANTHER" id="PTHR11604:SF0">
    <property type="entry name" value="PROFILIN"/>
    <property type="match status" value="1"/>
</dbReference>
<reference evidence="8" key="2">
    <citation type="submission" date="2013-01" db="EMBL/GenBank/DDBJ databases">
        <title>The wheat powdery mildew genome reveals unique evolution of an obligate biotroph.</title>
        <authorList>
            <person name="Oberhaensli S."/>
            <person name="Wicker T."/>
            <person name="Keller B."/>
        </authorList>
    </citation>
    <scope>NUCLEOTIDE SEQUENCE</scope>
    <source>
        <strain evidence="8">96224</strain>
    </source>
</reference>
<dbReference type="CDD" id="cd00148">
    <property type="entry name" value="PROF"/>
    <property type="match status" value="1"/>
</dbReference>
<dbReference type="PRINTS" id="PR00392">
    <property type="entry name" value="PROFILIN"/>
</dbReference>
<dbReference type="GO" id="GO:0030041">
    <property type="term" value="P:actin filament polymerization"/>
    <property type="evidence" value="ECO:0007669"/>
    <property type="project" value="EnsemblFungi"/>
</dbReference>
<dbReference type="InterPro" id="IPR036140">
    <property type="entry name" value="PFN_sf"/>
</dbReference>
<reference evidence="10" key="1">
    <citation type="journal article" date="2013" name="Nat. Genet.">
        <title>The wheat powdery mildew genome shows the unique evolution of an obligate biotroph.</title>
        <authorList>
            <person name="Wicker T."/>
            <person name="Oberhaensli S."/>
            <person name="Parlange F."/>
            <person name="Buchmann J.P."/>
            <person name="Shatalina M."/>
            <person name="Roffler S."/>
            <person name="Ben-David R."/>
            <person name="Dolezel J."/>
            <person name="Simkova H."/>
            <person name="Schulze-Lefert P."/>
            <person name="Spanu P.D."/>
            <person name="Bruggmann R."/>
            <person name="Amselem J."/>
            <person name="Quesneville H."/>
            <person name="Ver Loren van Themaat E."/>
            <person name="Paape T."/>
            <person name="Shimizu K.K."/>
            <person name="Keller B."/>
        </authorList>
    </citation>
    <scope>NUCLEOTIDE SEQUENCE [LARGE SCALE GENOMIC DNA]</scope>
    <source>
        <strain evidence="10">96224</strain>
    </source>
</reference>
<dbReference type="GO" id="GO:1903475">
    <property type="term" value="P:mitotic actomyosin contractile ring assembly"/>
    <property type="evidence" value="ECO:0007669"/>
    <property type="project" value="EnsemblFungi"/>
</dbReference>
<dbReference type="OrthoDB" id="421374at2759"/>
<evidence type="ECO:0000313" key="9">
    <source>
        <dbReference type="EMBL" id="SUZ13693.1"/>
    </source>
</evidence>
<accession>A0A061HCC4</accession>
<dbReference type="Pfam" id="PF00235">
    <property type="entry name" value="Profilin"/>
    <property type="match status" value="1"/>
</dbReference>
<evidence type="ECO:0000256" key="6">
    <source>
        <dbReference type="RuleBase" id="RU003908"/>
    </source>
</evidence>
<dbReference type="SUPFAM" id="SSF55770">
    <property type="entry name" value="Profilin (actin-binding protein)"/>
    <property type="match status" value="1"/>
</dbReference>